<gene>
    <name evidence="1" type="ORF">XJ44_08245</name>
</gene>
<dbReference type="SUPFAM" id="SSF46785">
    <property type="entry name" value="Winged helix' DNA-binding domain"/>
    <property type="match status" value="1"/>
</dbReference>
<dbReference type="Pfam" id="PF02082">
    <property type="entry name" value="Rrf2"/>
    <property type="match status" value="1"/>
</dbReference>
<organism evidence="1 2">
    <name type="scientific">Thermosipho affectus</name>
    <dbReference type="NCBI Taxonomy" id="660294"/>
    <lineage>
        <taxon>Bacteria</taxon>
        <taxon>Thermotogati</taxon>
        <taxon>Thermotogota</taxon>
        <taxon>Thermotogae</taxon>
        <taxon>Thermotogales</taxon>
        <taxon>Fervidobacteriaceae</taxon>
        <taxon>Thermosipho</taxon>
    </lineage>
</organism>
<comment type="caution">
    <text evidence="1">The sequence shown here is derived from an EMBL/GenBank/DDBJ whole genome shotgun (WGS) entry which is preliminary data.</text>
</comment>
<dbReference type="InterPro" id="IPR036390">
    <property type="entry name" value="WH_DNA-bd_sf"/>
</dbReference>
<sequence length="148" mass="16862">MAVTMKSEYALRLLLLLSVENKQLSTKGLIERCKNKIPYEFAQKILSKLVSAGILSSSRGKFGGYKLIKNPDEITIYDIVTAVDDITSVITCFVEPGKIKTSPEICTVNEVWQIVMDRFSQSLRSVTLEDLRKSYTKKCEKYERRSKL</sequence>
<dbReference type="InterPro" id="IPR030489">
    <property type="entry name" value="TR_Rrf2-type_CS"/>
</dbReference>
<dbReference type="InterPro" id="IPR036388">
    <property type="entry name" value="WH-like_DNA-bd_sf"/>
</dbReference>
<dbReference type="PANTHER" id="PTHR33221">
    <property type="entry name" value="WINGED HELIX-TURN-HELIX TRANSCRIPTIONAL REGULATOR, RRF2 FAMILY"/>
    <property type="match status" value="1"/>
</dbReference>
<dbReference type="RefSeq" id="WP_075666509.1">
    <property type="nucleotide sequence ID" value="NZ_LBFC01000022.1"/>
</dbReference>
<accession>A0ABX3II29</accession>
<dbReference type="NCBIfam" id="TIGR00738">
    <property type="entry name" value="rrf2_super"/>
    <property type="match status" value="1"/>
</dbReference>
<dbReference type="PROSITE" id="PS01332">
    <property type="entry name" value="HTH_RRF2_1"/>
    <property type="match status" value="1"/>
</dbReference>
<dbReference type="Gene3D" id="1.10.10.10">
    <property type="entry name" value="Winged helix-like DNA-binding domain superfamily/Winged helix DNA-binding domain"/>
    <property type="match status" value="1"/>
</dbReference>
<proteinExistence type="predicted"/>
<reference evidence="1 2" key="1">
    <citation type="submission" date="2015-06" db="EMBL/GenBank/DDBJ databases">
        <title>Genome sequencing of Thermotogales isolates from hydrothermal vents.</title>
        <authorList>
            <person name="Haverkamp T.H."/>
            <person name="Kublanov I.V."/>
            <person name="Nesbo C.L."/>
        </authorList>
    </citation>
    <scope>NUCLEOTIDE SEQUENCE [LARGE SCALE GENOMIC DNA]</scope>
    <source>
        <strain evidence="2">ik275mar</strain>
    </source>
</reference>
<dbReference type="PANTHER" id="PTHR33221:SF15">
    <property type="entry name" value="HTH-TYPE TRANSCRIPTIONAL REGULATOR YWGB-RELATED"/>
    <property type="match status" value="1"/>
</dbReference>
<dbReference type="PROSITE" id="PS51197">
    <property type="entry name" value="HTH_RRF2_2"/>
    <property type="match status" value="1"/>
</dbReference>
<protein>
    <submittedName>
        <fullName evidence="1">Rrf2 family transcriptional regulator</fullName>
    </submittedName>
</protein>
<keyword evidence="2" id="KW-1185">Reference proteome</keyword>
<evidence type="ECO:0000313" key="1">
    <source>
        <dbReference type="EMBL" id="ONN26844.1"/>
    </source>
</evidence>
<dbReference type="Proteomes" id="UP000242616">
    <property type="component" value="Unassembled WGS sequence"/>
</dbReference>
<name>A0ABX3II29_9BACT</name>
<evidence type="ECO:0000313" key="2">
    <source>
        <dbReference type="Proteomes" id="UP000242616"/>
    </source>
</evidence>
<dbReference type="InterPro" id="IPR000944">
    <property type="entry name" value="Tscrpt_reg_Rrf2"/>
</dbReference>
<dbReference type="EMBL" id="LBFC01000022">
    <property type="protein sequence ID" value="ONN26844.1"/>
    <property type="molecule type" value="Genomic_DNA"/>
</dbReference>